<comment type="caution">
    <text evidence="2">The sequence shown here is derived from an EMBL/GenBank/DDBJ whole genome shotgun (WGS) entry which is preliminary data.</text>
</comment>
<accession>A0ABQ6IDY6</accession>
<keyword evidence="1" id="KW-1133">Transmembrane helix</keyword>
<organism evidence="2 3">
    <name type="scientific">Demequina litorisediminis</name>
    <dbReference type="NCBI Taxonomy" id="1849022"/>
    <lineage>
        <taxon>Bacteria</taxon>
        <taxon>Bacillati</taxon>
        <taxon>Actinomycetota</taxon>
        <taxon>Actinomycetes</taxon>
        <taxon>Micrococcales</taxon>
        <taxon>Demequinaceae</taxon>
        <taxon>Demequina</taxon>
    </lineage>
</organism>
<dbReference type="EMBL" id="BSUN01000001">
    <property type="protein sequence ID" value="GMA35616.1"/>
    <property type="molecule type" value="Genomic_DNA"/>
</dbReference>
<dbReference type="Proteomes" id="UP001157125">
    <property type="component" value="Unassembled WGS sequence"/>
</dbReference>
<evidence type="ECO:0008006" key="4">
    <source>
        <dbReference type="Google" id="ProtNLM"/>
    </source>
</evidence>
<dbReference type="RefSeq" id="WP_284328094.1">
    <property type="nucleotide sequence ID" value="NZ_BSUN01000001.1"/>
</dbReference>
<evidence type="ECO:0000256" key="1">
    <source>
        <dbReference type="SAM" id="Phobius"/>
    </source>
</evidence>
<keyword evidence="1" id="KW-0472">Membrane</keyword>
<feature type="transmembrane region" description="Helical" evidence="1">
    <location>
        <begin position="21"/>
        <end position="43"/>
    </location>
</feature>
<reference evidence="3" key="1">
    <citation type="journal article" date="2019" name="Int. J. Syst. Evol. Microbiol.">
        <title>The Global Catalogue of Microorganisms (GCM) 10K type strain sequencing project: providing services to taxonomists for standard genome sequencing and annotation.</title>
        <authorList>
            <consortium name="The Broad Institute Genomics Platform"/>
            <consortium name="The Broad Institute Genome Sequencing Center for Infectious Disease"/>
            <person name="Wu L."/>
            <person name="Ma J."/>
        </authorList>
    </citation>
    <scope>NUCLEOTIDE SEQUENCE [LARGE SCALE GENOMIC DNA]</scope>
    <source>
        <strain evidence="3">NBRC 112299</strain>
    </source>
</reference>
<evidence type="ECO:0000313" key="2">
    <source>
        <dbReference type="EMBL" id="GMA35616.1"/>
    </source>
</evidence>
<name>A0ABQ6IDY6_9MICO</name>
<protein>
    <recommendedName>
        <fullName evidence="4">Four helix bundle sensory module for signal transduction</fullName>
    </recommendedName>
</protein>
<keyword evidence="1" id="KW-0812">Transmembrane</keyword>
<keyword evidence="3" id="KW-1185">Reference proteome</keyword>
<evidence type="ECO:0000313" key="3">
    <source>
        <dbReference type="Proteomes" id="UP001157125"/>
    </source>
</evidence>
<sequence>MDGTDAGITLQRRRWGLRARILVGFTAVIVLLGGAGIVASVALRDSGATSYHAVHDVASVYSSVVDVQDALTTVRVQGSRLGTMSAQERGLRRRVQEQNIALLDAAFMAFEERFAATYGRAFDGAADARALWDEYADAQEAAYASRSDGTTADVSQAQPCADA</sequence>
<gene>
    <name evidence="2" type="ORF">GCM10025876_18200</name>
</gene>
<proteinExistence type="predicted"/>